<organism evidence="1 2">
    <name type="scientific">Shinella fusca</name>
    <dbReference type="NCBI Taxonomy" id="544480"/>
    <lineage>
        <taxon>Bacteria</taxon>
        <taxon>Pseudomonadati</taxon>
        <taxon>Pseudomonadota</taxon>
        <taxon>Alphaproteobacteria</taxon>
        <taxon>Hyphomicrobiales</taxon>
        <taxon>Rhizobiaceae</taxon>
        <taxon>Shinella</taxon>
    </lineage>
</organism>
<evidence type="ECO:0008006" key="3">
    <source>
        <dbReference type="Google" id="ProtNLM"/>
    </source>
</evidence>
<dbReference type="AlphaFoldDB" id="A0A7W7YSS1"/>
<protein>
    <recommendedName>
        <fullName evidence="3">DUF1489 family protein</fullName>
    </recommendedName>
</protein>
<proteinExistence type="predicted"/>
<evidence type="ECO:0000313" key="1">
    <source>
        <dbReference type="EMBL" id="MBB5041638.1"/>
    </source>
</evidence>
<accession>A0A7W7YSS1</accession>
<evidence type="ECO:0000313" key="2">
    <source>
        <dbReference type="Proteomes" id="UP000535406"/>
    </source>
</evidence>
<dbReference type="Pfam" id="PF07370">
    <property type="entry name" value="DUF1489"/>
    <property type="match status" value="1"/>
</dbReference>
<dbReference type="RefSeq" id="WP_184141534.1">
    <property type="nucleotide sequence ID" value="NZ_JACHIK010000003.1"/>
</dbReference>
<name>A0A7W7YSS1_9HYPH</name>
<dbReference type="EMBL" id="JACHIK010000003">
    <property type="protein sequence ID" value="MBB5041638.1"/>
    <property type="molecule type" value="Genomic_DNA"/>
</dbReference>
<comment type="caution">
    <text evidence="1">The sequence shown here is derived from an EMBL/GenBank/DDBJ whole genome shotgun (WGS) entry which is preliminary data.</text>
</comment>
<keyword evidence="2" id="KW-1185">Reference proteome</keyword>
<dbReference type="PIRSF" id="PIRSF032025">
    <property type="entry name" value="UCP032025"/>
    <property type="match status" value="1"/>
</dbReference>
<gene>
    <name evidence="1" type="ORF">HNQ66_001021</name>
</gene>
<reference evidence="1 2" key="1">
    <citation type="submission" date="2020-08" db="EMBL/GenBank/DDBJ databases">
        <title>Genomic Encyclopedia of Type Strains, Phase IV (KMG-IV): sequencing the most valuable type-strain genomes for metagenomic binning, comparative biology and taxonomic classification.</title>
        <authorList>
            <person name="Goeker M."/>
        </authorList>
    </citation>
    <scope>NUCLEOTIDE SEQUENCE [LARGE SCALE GENOMIC DNA]</scope>
    <source>
        <strain evidence="1 2">DSM 21319</strain>
    </source>
</reference>
<dbReference type="InterPro" id="IPR008320">
    <property type="entry name" value="UCP032025"/>
</dbReference>
<dbReference type="Proteomes" id="UP000535406">
    <property type="component" value="Unassembled WGS sequence"/>
</dbReference>
<sequence length="145" mass="16399">MALHLIKLCVGADSIEDLREWVSERSLIAMAAGMEPHSSHITRMIPKRDRELLDGGSLYWVIKGQVQARQQLLDIKTFTDANGISRCELVLGPEVVETEFQPRRAFQGWRYLTEDDAPRDLKNMGEGAADLPLELRRELAELGLL</sequence>